<keyword evidence="10" id="KW-1185">Reference proteome</keyword>
<sequence>MGSNSLDRSAIEAKYAEERQKRLRDDGTSQYIDVMDSKKLNNFARDPWAWSEPLKIVHPPQNGDKFKVVILGAGFAGILYGAYLLQAGLSLDDLLLLDRASGFGGTWYWNRYPGVMCDVESYIYLPLLEATGYMPRHKYSYGNEIMEYANILASKFRLHERALFDTEVEGAAWDEYSKEWTIKATHTNQSGEPQTLDMRSNFFILAPGLLTRPKIPAILGIEEFSGHYFHTSRWDYSYTGGSPNDWSLTNLQNKKVAVIGTGATAIQVVPEVAKWARHLYVVQRTPAGVDVRGQHPTDPNVWRREIATKPGWQEERVRNFLLWMSDPYEDPETDMVNDAWSKFRSAGAQCGGPRAKALTIDTLEDFINRYKDMDLERTERIRQRVDTIIQNPDTAASLKAWYARWCKRPCFHDDYLAAFNRSNVQLVDTDGAGLTRVTKTGFSIGMEEYDADVIIFSTGFEFGVLKSPDSQAGITVTGRNGLTLSEEWERGLATLYGITTHDFPNMFFWGVSQSTASPKLMISIDTLAKHAGYMISNGLEAAKAKGSSKPVVEATAAGEEDWSNRIVRMALAGAVAAGCTPSYQSREGELERLSSSEDRAKVARAAPWLAGALDFFDIREDWKTSGDLEGLEVSAH</sequence>
<reference evidence="9 10" key="1">
    <citation type="submission" date="2016-03" db="EMBL/GenBank/DDBJ databases">
        <title>The draft genome sequence of Fonsecaea nubica causative agent of cutaneous subcutaneous infection in human host.</title>
        <authorList>
            <person name="Costa F."/>
            <person name="Sybren D.H."/>
            <person name="Raittz R.T."/>
            <person name="Weiss V.A."/>
            <person name="Leao A.C."/>
            <person name="Gomes R."/>
            <person name="De Souza E.M."/>
            <person name="Pedrosa F.O."/>
            <person name="Steffens M.B."/>
            <person name="Bombassaro A."/>
            <person name="Tadra-Sfeir M.Z."/>
            <person name="Moreno L.F."/>
            <person name="Najafzadeh M.J."/>
            <person name="Felipe M.S."/>
            <person name="Teixeira M."/>
            <person name="Sun J."/>
            <person name="Xi L."/>
            <person name="Castro M.A."/>
            <person name="Vicente V.A."/>
        </authorList>
    </citation>
    <scope>NUCLEOTIDE SEQUENCE [LARGE SCALE GENOMIC DNA]</scope>
    <source>
        <strain evidence="9 10">CBS 269.64</strain>
    </source>
</reference>
<dbReference type="InterPro" id="IPR036188">
    <property type="entry name" value="FAD/NAD-bd_sf"/>
</dbReference>
<dbReference type="InterPro" id="IPR050775">
    <property type="entry name" value="FAD-binding_Monooxygenases"/>
</dbReference>
<dbReference type="GeneID" id="34585883"/>
<dbReference type="OrthoDB" id="66881at2759"/>
<evidence type="ECO:0000256" key="5">
    <source>
        <dbReference type="ARBA" id="ARBA00022827"/>
    </source>
</evidence>
<dbReference type="AlphaFoldDB" id="A0A178DAX2"/>
<dbReference type="PANTHER" id="PTHR43098:SF2">
    <property type="entry name" value="FAD-BINDING MONOOXYGENASE AUSB-RELATED"/>
    <property type="match status" value="1"/>
</dbReference>
<dbReference type="Pfam" id="PF13450">
    <property type="entry name" value="NAD_binding_8"/>
    <property type="match status" value="1"/>
</dbReference>
<dbReference type="SUPFAM" id="SSF51905">
    <property type="entry name" value="FAD/NAD(P)-binding domain"/>
    <property type="match status" value="1"/>
</dbReference>
<comment type="pathway">
    <text evidence="2">Secondary metabolite biosynthesis; terpenoid biosynthesis.</text>
</comment>
<dbReference type="GO" id="GO:0016491">
    <property type="term" value="F:oxidoreductase activity"/>
    <property type="evidence" value="ECO:0007669"/>
    <property type="project" value="UniProtKB-KW"/>
</dbReference>
<gene>
    <name evidence="9" type="ORF">AYO20_02460</name>
</gene>
<comment type="similarity">
    <text evidence="3">Belongs to the FAD-binding monooxygenase family.</text>
</comment>
<evidence type="ECO:0000256" key="8">
    <source>
        <dbReference type="SAM" id="Phobius"/>
    </source>
</evidence>
<keyword evidence="6" id="KW-0521">NADP</keyword>
<evidence type="ECO:0000256" key="2">
    <source>
        <dbReference type="ARBA" id="ARBA00004721"/>
    </source>
</evidence>
<keyword evidence="8" id="KW-0472">Membrane</keyword>
<evidence type="ECO:0000313" key="9">
    <source>
        <dbReference type="EMBL" id="OAL38401.1"/>
    </source>
</evidence>
<dbReference type="PANTHER" id="PTHR43098">
    <property type="entry name" value="L-ORNITHINE N(5)-MONOOXYGENASE-RELATED"/>
    <property type="match status" value="1"/>
</dbReference>
<accession>A0A178DAX2</accession>
<keyword evidence="8" id="KW-1133">Transmembrane helix</keyword>
<evidence type="ECO:0000256" key="3">
    <source>
        <dbReference type="ARBA" id="ARBA00010139"/>
    </source>
</evidence>
<comment type="cofactor">
    <cofactor evidence="1">
        <name>FAD</name>
        <dbReference type="ChEBI" id="CHEBI:57692"/>
    </cofactor>
</comment>
<keyword evidence="4" id="KW-0285">Flavoprotein</keyword>
<dbReference type="RefSeq" id="XP_022503413.1">
    <property type="nucleotide sequence ID" value="XM_022640764.1"/>
</dbReference>
<dbReference type="Gene3D" id="3.50.50.60">
    <property type="entry name" value="FAD/NAD(P)-binding domain"/>
    <property type="match status" value="2"/>
</dbReference>
<organism evidence="9 10">
    <name type="scientific">Fonsecaea nubica</name>
    <dbReference type="NCBI Taxonomy" id="856822"/>
    <lineage>
        <taxon>Eukaryota</taxon>
        <taxon>Fungi</taxon>
        <taxon>Dikarya</taxon>
        <taxon>Ascomycota</taxon>
        <taxon>Pezizomycotina</taxon>
        <taxon>Eurotiomycetes</taxon>
        <taxon>Chaetothyriomycetidae</taxon>
        <taxon>Chaetothyriales</taxon>
        <taxon>Herpotrichiellaceae</taxon>
        <taxon>Fonsecaea</taxon>
    </lineage>
</organism>
<keyword evidence="8" id="KW-0812">Transmembrane</keyword>
<evidence type="ECO:0000256" key="6">
    <source>
        <dbReference type="ARBA" id="ARBA00022857"/>
    </source>
</evidence>
<proteinExistence type="inferred from homology"/>
<protein>
    <submittedName>
        <fullName evidence="9">Uncharacterized protein</fullName>
    </submittedName>
</protein>
<name>A0A178DAX2_9EURO</name>
<evidence type="ECO:0000256" key="7">
    <source>
        <dbReference type="ARBA" id="ARBA00023002"/>
    </source>
</evidence>
<comment type="caution">
    <text evidence="9">The sequence shown here is derived from an EMBL/GenBank/DDBJ whole genome shotgun (WGS) entry which is preliminary data.</text>
</comment>
<evidence type="ECO:0000256" key="4">
    <source>
        <dbReference type="ARBA" id="ARBA00022630"/>
    </source>
</evidence>
<keyword evidence="7" id="KW-0560">Oxidoreductase</keyword>
<feature type="transmembrane region" description="Helical" evidence="8">
    <location>
        <begin position="68"/>
        <end position="89"/>
    </location>
</feature>
<dbReference type="EMBL" id="LVCJ01000010">
    <property type="protein sequence ID" value="OAL38401.1"/>
    <property type="molecule type" value="Genomic_DNA"/>
</dbReference>
<evidence type="ECO:0000256" key="1">
    <source>
        <dbReference type="ARBA" id="ARBA00001974"/>
    </source>
</evidence>
<evidence type="ECO:0000313" key="10">
    <source>
        <dbReference type="Proteomes" id="UP000185904"/>
    </source>
</evidence>
<keyword evidence="5" id="KW-0274">FAD</keyword>
<dbReference type="Proteomes" id="UP000185904">
    <property type="component" value="Unassembled WGS sequence"/>
</dbReference>